<evidence type="ECO:0000256" key="1">
    <source>
        <dbReference type="ARBA" id="ARBA00001947"/>
    </source>
</evidence>
<dbReference type="PROSITE" id="PS00759">
    <property type="entry name" value="ARGE_DAPE_CPG2_2"/>
    <property type="match status" value="1"/>
</dbReference>
<dbReference type="EMBL" id="LRDH01000001">
    <property type="protein sequence ID" value="PPV18044.1"/>
    <property type="molecule type" value="Genomic_DNA"/>
</dbReference>
<keyword evidence="5" id="KW-0378">Hydrolase</keyword>
<accession>A0A2S7FFM9</accession>
<dbReference type="PANTHER" id="PTHR43808">
    <property type="entry name" value="ACETYLORNITHINE DEACETYLASE"/>
    <property type="match status" value="1"/>
</dbReference>
<dbReference type="Gene3D" id="3.40.630.10">
    <property type="entry name" value="Zn peptidases"/>
    <property type="match status" value="1"/>
</dbReference>
<organism evidence="10 11">
    <name type="scientific">Clostridium butyricum</name>
    <dbReference type="NCBI Taxonomy" id="1492"/>
    <lineage>
        <taxon>Bacteria</taxon>
        <taxon>Bacillati</taxon>
        <taxon>Bacillota</taxon>
        <taxon>Clostridia</taxon>
        <taxon>Eubacteriales</taxon>
        <taxon>Clostridiaceae</taxon>
        <taxon>Clostridium</taxon>
    </lineage>
</organism>
<evidence type="ECO:0000256" key="4">
    <source>
        <dbReference type="ARBA" id="ARBA00022723"/>
    </source>
</evidence>
<dbReference type="Pfam" id="PF01546">
    <property type="entry name" value="Peptidase_M20"/>
    <property type="match status" value="1"/>
</dbReference>
<proteinExistence type="inferred from homology"/>
<comment type="caution">
    <text evidence="10">The sequence shown here is derived from an EMBL/GenBank/DDBJ whole genome shotgun (WGS) entry which is preliminary data.</text>
</comment>
<comment type="similarity">
    <text evidence="2">Belongs to the peptidase M20A family.</text>
</comment>
<evidence type="ECO:0000256" key="7">
    <source>
        <dbReference type="ARBA" id="ARBA00022997"/>
    </source>
</evidence>
<dbReference type="GO" id="GO:0006526">
    <property type="term" value="P:L-arginine biosynthetic process"/>
    <property type="evidence" value="ECO:0007669"/>
    <property type="project" value="TreeGrafter"/>
</dbReference>
<dbReference type="GO" id="GO:0008270">
    <property type="term" value="F:zinc ion binding"/>
    <property type="evidence" value="ECO:0007669"/>
    <property type="project" value="InterPro"/>
</dbReference>
<evidence type="ECO:0000256" key="8">
    <source>
        <dbReference type="ARBA" id="ARBA00023049"/>
    </source>
</evidence>
<dbReference type="InterPro" id="IPR011650">
    <property type="entry name" value="Peptidase_M20_dimer"/>
</dbReference>
<keyword evidence="4" id="KW-0479">Metal-binding</keyword>
<name>A0A2S7FFM9_CLOBU</name>
<dbReference type="NCBIfam" id="NF005591">
    <property type="entry name" value="PRK07318.1"/>
    <property type="match status" value="1"/>
</dbReference>
<dbReference type="InterPro" id="IPR001261">
    <property type="entry name" value="ArgE/DapE_CS"/>
</dbReference>
<evidence type="ECO:0000256" key="6">
    <source>
        <dbReference type="ARBA" id="ARBA00022833"/>
    </source>
</evidence>
<evidence type="ECO:0000313" key="11">
    <source>
        <dbReference type="Proteomes" id="UP000238081"/>
    </source>
</evidence>
<dbReference type="InterPro" id="IPR050072">
    <property type="entry name" value="Peptidase_M20A"/>
</dbReference>
<keyword evidence="6" id="KW-0862">Zinc</keyword>
<dbReference type="Proteomes" id="UP000238081">
    <property type="component" value="Unassembled WGS sequence"/>
</dbReference>
<dbReference type="AlphaFoldDB" id="A0A2S7FFM9"/>
<evidence type="ECO:0000256" key="3">
    <source>
        <dbReference type="ARBA" id="ARBA00022670"/>
    </source>
</evidence>
<evidence type="ECO:0000313" key="10">
    <source>
        <dbReference type="EMBL" id="PPV18044.1"/>
    </source>
</evidence>
<reference evidence="10 11" key="1">
    <citation type="submission" date="2016-01" db="EMBL/GenBank/DDBJ databases">
        <title>Characterization of the Clostridium difficile lineages that are prevalent in Hong Kong and China.</title>
        <authorList>
            <person name="Kwok J.S.-L."/>
            <person name="Lam W.-Y."/>
            <person name="Ip M."/>
            <person name="Chan T.-F."/>
            <person name="Hawkey P.M."/>
            <person name="Tsui S.K.-W."/>
        </authorList>
    </citation>
    <scope>NUCLEOTIDE SEQUENCE [LARGE SCALE GENOMIC DNA]</scope>
    <source>
        <strain evidence="10 11">300064</strain>
    </source>
</reference>
<evidence type="ECO:0000256" key="5">
    <source>
        <dbReference type="ARBA" id="ARBA00022801"/>
    </source>
</evidence>
<dbReference type="InterPro" id="IPR010964">
    <property type="entry name" value="M20A_pepV-rel"/>
</dbReference>
<feature type="domain" description="Peptidase M20 dimerisation" evidence="9">
    <location>
        <begin position="259"/>
        <end position="292"/>
    </location>
</feature>
<dbReference type="InterPro" id="IPR036264">
    <property type="entry name" value="Bact_exopeptidase_dim_dom"/>
</dbReference>
<dbReference type="SUPFAM" id="SSF53187">
    <property type="entry name" value="Zn-dependent exopeptidases"/>
    <property type="match status" value="1"/>
</dbReference>
<evidence type="ECO:0000256" key="2">
    <source>
        <dbReference type="ARBA" id="ARBA00006247"/>
    </source>
</evidence>
<evidence type="ECO:0000259" key="9">
    <source>
        <dbReference type="Pfam" id="PF07687"/>
    </source>
</evidence>
<dbReference type="GO" id="GO:0016805">
    <property type="term" value="F:dipeptidase activity"/>
    <property type="evidence" value="ECO:0007669"/>
    <property type="project" value="UniProtKB-KW"/>
</dbReference>
<keyword evidence="8" id="KW-0482">Metalloprotease</keyword>
<dbReference type="GO" id="GO:0008237">
    <property type="term" value="F:metallopeptidase activity"/>
    <property type="evidence" value="ECO:0007669"/>
    <property type="project" value="UniProtKB-KW"/>
</dbReference>
<protein>
    <submittedName>
        <fullName evidence="10">Peptidase M20</fullName>
    </submittedName>
</protein>
<dbReference type="Pfam" id="PF07687">
    <property type="entry name" value="M20_dimer"/>
    <property type="match status" value="1"/>
</dbReference>
<dbReference type="InterPro" id="IPR002933">
    <property type="entry name" value="Peptidase_M20"/>
</dbReference>
<dbReference type="RefSeq" id="WP_043661562.1">
    <property type="nucleotide sequence ID" value="NZ_JSEG01000001.1"/>
</dbReference>
<comment type="cofactor">
    <cofactor evidence="1">
        <name>Zn(2+)</name>
        <dbReference type="ChEBI" id="CHEBI:29105"/>
    </cofactor>
</comment>
<dbReference type="SUPFAM" id="SSF55031">
    <property type="entry name" value="Bacterial exopeptidase dimerisation domain"/>
    <property type="match status" value="1"/>
</dbReference>
<sequence>MYKKQIEEYFEKNKEQILNDICDQIRIKSDRGEAKENMPYGEGPAKALEAALKLAESMGFKTKNYDNYVGTVDFSDKEKGLDILAHLDVVPAGDEWTVTQPYEPVIKDGKIYGRGSSDDKGPAIVALYALKAVKDMNIPLSKNVRLILGTDEECGSSDIEHYYAVEKEAPMTFSPDAEFPLINIEKGRLAAEFTSEYAEDKALPRVIRVNGGVKANVVPDKASAEVEGFTLDVVSELCKKAEEKTKVRFTVTEDGSVITINAKGKGAHASTPENGDNAITAIIELLTSMPCAKSEGFERLCAVNKLFPHNDHIGEGCGVNMSDELSGSLSMAFTIFEYNTTSLKGTFDSRSPICANDENLTEALRKNMADVKIVLGTEESDKLNPAHHVSSDSDFVRTLLKCYEDYSGQKGECLAIGGGTYVHHLENGVAFGCSMPGTDNNMHGNDEFAVIDELMLSGKIFTQAIIDLCK</sequence>
<keyword evidence="3" id="KW-0645">Protease</keyword>
<dbReference type="GO" id="GO:0006508">
    <property type="term" value="P:proteolysis"/>
    <property type="evidence" value="ECO:0007669"/>
    <property type="project" value="UniProtKB-KW"/>
</dbReference>
<dbReference type="NCBIfam" id="TIGR01887">
    <property type="entry name" value="dipeptidaselike"/>
    <property type="match status" value="1"/>
</dbReference>
<dbReference type="PANTHER" id="PTHR43808:SF31">
    <property type="entry name" value="N-ACETYL-L-CITRULLINE DEACETYLASE"/>
    <property type="match status" value="1"/>
</dbReference>
<keyword evidence="7" id="KW-0224">Dipeptidase</keyword>
<dbReference type="GO" id="GO:0008777">
    <property type="term" value="F:acetylornithine deacetylase activity"/>
    <property type="evidence" value="ECO:0007669"/>
    <property type="project" value="TreeGrafter"/>
</dbReference>
<dbReference type="Gene3D" id="3.30.70.360">
    <property type="match status" value="2"/>
</dbReference>
<gene>
    <name evidence="10" type="ORF">AWN73_01155</name>
</gene>